<evidence type="ECO:0000313" key="2">
    <source>
        <dbReference type="Proteomes" id="UP000053900"/>
    </source>
</evidence>
<gene>
    <name evidence="1" type="ORF">AFK20_12070</name>
</gene>
<comment type="caution">
    <text evidence="1">The sequence shown here is derived from an EMBL/GenBank/DDBJ whole genome shotgun (WGS) entry which is preliminary data.</text>
</comment>
<protein>
    <recommendedName>
        <fullName evidence="3">Transposase</fullName>
    </recommendedName>
</protein>
<evidence type="ECO:0008006" key="3">
    <source>
        <dbReference type="Google" id="ProtNLM"/>
    </source>
</evidence>
<dbReference type="EMBL" id="LGSW01000019">
    <property type="protein sequence ID" value="KND17679.1"/>
    <property type="molecule type" value="Genomic_DNA"/>
</dbReference>
<proteinExistence type="predicted"/>
<reference evidence="1 2" key="1">
    <citation type="submission" date="2015-07" db="EMBL/GenBank/DDBJ databases">
        <title>Draft genome of Enhydrobacter aerosaccus.</title>
        <authorList>
            <person name="Wang X."/>
        </authorList>
    </citation>
    <scope>NUCLEOTIDE SEQUENCE [LARGE SCALE GENOMIC DNA]</scope>
    <source>
        <strain evidence="1 2">CGMCC9176</strain>
    </source>
</reference>
<sequence length="76" mass="8713">MIENTVQKTMVSETINTKTAKGIEGNNCTIRHRVRRAFRRSCNFPKKLENHFKAFDLAFFGVSTENGPYRAVSTFV</sequence>
<organism evidence="1 2">
    <name type="scientific">Enhydrobacter aerosaccus</name>
    <dbReference type="NCBI Taxonomy" id="225324"/>
    <lineage>
        <taxon>Bacteria</taxon>
        <taxon>Pseudomonadati</taxon>
        <taxon>Pseudomonadota</taxon>
        <taxon>Alphaproteobacteria</taxon>
        <taxon>Hyphomicrobiales</taxon>
        <taxon>Enhydrobacter</taxon>
    </lineage>
</organism>
<name>A0ABR5IIU3_9HYPH</name>
<accession>A0ABR5IIU3</accession>
<dbReference type="Proteomes" id="UP000053900">
    <property type="component" value="Unassembled WGS sequence"/>
</dbReference>
<keyword evidence="2" id="KW-1185">Reference proteome</keyword>
<evidence type="ECO:0000313" key="1">
    <source>
        <dbReference type="EMBL" id="KND17679.1"/>
    </source>
</evidence>